<proteinExistence type="predicted"/>
<accession>A0A7S4EQ34</accession>
<gene>
    <name evidence="2" type="ORF">PAUS00366_LOCUS20377</name>
</gene>
<evidence type="ECO:0000313" key="2">
    <source>
        <dbReference type="EMBL" id="CAE0727594.1"/>
    </source>
</evidence>
<name>A0A7S4EQ34_9STRA</name>
<evidence type="ECO:0000256" key="1">
    <source>
        <dbReference type="SAM" id="MobiDB-lite"/>
    </source>
</evidence>
<organism evidence="2">
    <name type="scientific">Pseudo-nitzschia australis</name>
    <dbReference type="NCBI Taxonomy" id="44445"/>
    <lineage>
        <taxon>Eukaryota</taxon>
        <taxon>Sar</taxon>
        <taxon>Stramenopiles</taxon>
        <taxon>Ochrophyta</taxon>
        <taxon>Bacillariophyta</taxon>
        <taxon>Bacillariophyceae</taxon>
        <taxon>Bacillariophycidae</taxon>
        <taxon>Bacillariales</taxon>
        <taxon>Bacillariaceae</taxon>
        <taxon>Pseudo-nitzschia</taxon>
    </lineage>
</organism>
<dbReference type="AlphaFoldDB" id="A0A7S4EQ34"/>
<feature type="region of interest" description="Disordered" evidence="1">
    <location>
        <begin position="112"/>
        <end position="145"/>
    </location>
</feature>
<dbReference type="EMBL" id="HBIX01030636">
    <property type="protein sequence ID" value="CAE0727594.1"/>
    <property type="molecule type" value="Transcribed_RNA"/>
</dbReference>
<feature type="compositionally biased region" description="Basic and acidic residues" evidence="1">
    <location>
        <begin position="136"/>
        <end position="145"/>
    </location>
</feature>
<protein>
    <submittedName>
        <fullName evidence="2">Uncharacterized protein</fullName>
    </submittedName>
</protein>
<sequence length="145" mass="16741">MLRSIRSSAAPLRRMCGGGVDGRRAPRQRMEFHSRIQRPLGPSTRKGTKTTIQRRTFFSDRNNSSPELDGYTRFTPLEDFVLDVSAWMVAVTLWYAPRMEIDDDLFGENQDSNLEYREDYGPCSSSSKTGRQNPKKQKEKENEED</sequence>
<reference evidence="2" key="1">
    <citation type="submission" date="2021-01" db="EMBL/GenBank/DDBJ databases">
        <authorList>
            <person name="Corre E."/>
            <person name="Pelletier E."/>
            <person name="Niang G."/>
            <person name="Scheremetjew M."/>
            <person name="Finn R."/>
            <person name="Kale V."/>
            <person name="Holt S."/>
            <person name="Cochrane G."/>
            <person name="Meng A."/>
            <person name="Brown T."/>
            <person name="Cohen L."/>
        </authorList>
    </citation>
    <scope>NUCLEOTIDE SEQUENCE</scope>
    <source>
        <strain evidence="2">10249 10 AB</strain>
    </source>
</reference>